<keyword evidence="5" id="KW-1185">Reference proteome</keyword>
<dbReference type="PANTHER" id="PTHR43479">
    <property type="entry name" value="ACREF/ENVCD OPERON REPRESSOR-RELATED"/>
    <property type="match status" value="1"/>
</dbReference>
<dbReference type="InterPro" id="IPR001647">
    <property type="entry name" value="HTH_TetR"/>
</dbReference>
<organism evidence="4 5">
    <name type="scientific">Collinsella ureilytica</name>
    <dbReference type="NCBI Taxonomy" id="2869515"/>
    <lineage>
        <taxon>Bacteria</taxon>
        <taxon>Bacillati</taxon>
        <taxon>Actinomycetota</taxon>
        <taxon>Coriobacteriia</taxon>
        <taxon>Coriobacteriales</taxon>
        <taxon>Coriobacteriaceae</taxon>
        <taxon>Collinsella</taxon>
    </lineage>
</organism>
<name>A0ABS7MLA5_9ACTN</name>
<evidence type="ECO:0000256" key="1">
    <source>
        <dbReference type="ARBA" id="ARBA00023125"/>
    </source>
</evidence>
<dbReference type="InterPro" id="IPR009057">
    <property type="entry name" value="Homeodomain-like_sf"/>
</dbReference>
<evidence type="ECO:0000259" key="3">
    <source>
        <dbReference type="PROSITE" id="PS50977"/>
    </source>
</evidence>
<dbReference type="PANTHER" id="PTHR43479:SF11">
    <property type="entry name" value="ACREF_ENVCD OPERON REPRESSOR-RELATED"/>
    <property type="match status" value="1"/>
</dbReference>
<proteinExistence type="predicted"/>
<dbReference type="Proteomes" id="UP000700908">
    <property type="component" value="Unassembled WGS sequence"/>
</dbReference>
<reference evidence="4 5" key="1">
    <citation type="submission" date="2021-08" db="EMBL/GenBank/DDBJ databases">
        <title>Collinsella faecalis sp. nov. isolated from swine faeces.</title>
        <authorList>
            <person name="Oh B.S."/>
            <person name="Lee J.H."/>
        </authorList>
    </citation>
    <scope>NUCLEOTIDE SEQUENCE [LARGE SCALE GENOMIC DNA]</scope>
    <source>
        <strain evidence="4 5">AGMB00827</strain>
    </source>
</reference>
<evidence type="ECO:0000256" key="2">
    <source>
        <dbReference type="PROSITE-ProRule" id="PRU00335"/>
    </source>
</evidence>
<gene>
    <name evidence="4" type="ORF">K6V98_05760</name>
</gene>
<dbReference type="InterPro" id="IPR050624">
    <property type="entry name" value="HTH-type_Tx_Regulator"/>
</dbReference>
<evidence type="ECO:0000313" key="5">
    <source>
        <dbReference type="Proteomes" id="UP000700908"/>
    </source>
</evidence>
<feature type="DNA-binding region" description="H-T-H motif" evidence="2">
    <location>
        <begin position="29"/>
        <end position="48"/>
    </location>
</feature>
<protein>
    <submittedName>
        <fullName evidence="4">TetR/AcrR family transcriptional regulator</fullName>
    </submittedName>
</protein>
<dbReference type="Gene3D" id="1.10.357.10">
    <property type="entry name" value="Tetracycline Repressor, domain 2"/>
    <property type="match status" value="1"/>
</dbReference>
<dbReference type="PROSITE" id="PS50977">
    <property type="entry name" value="HTH_TETR_2"/>
    <property type="match status" value="1"/>
</dbReference>
<accession>A0ABS7MLA5</accession>
<dbReference type="EMBL" id="JAIMFO010000006">
    <property type="protein sequence ID" value="MBY4797856.1"/>
    <property type="molecule type" value="Genomic_DNA"/>
</dbReference>
<comment type="caution">
    <text evidence="4">The sequence shown here is derived from an EMBL/GenBank/DDBJ whole genome shotgun (WGS) entry which is preliminary data.</text>
</comment>
<dbReference type="RefSeq" id="WP_222199563.1">
    <property type="nucleotide sequence ID" value="NZ_JAIMFO010000006.1"/>
</dbReference>
<keyword evidence="1 2" id="KW-0238">DNA-binding</keyword>
<feature type="domain" description="HTH tetR-type" evidence="3">
    <location>
        <begin position="6"/>
        <end position="66"/>
    </location>
</feature>
<sequence length="197" mass="22427">MDLRIQKTYRALNNAFTDLLSKNRYEGISVAALCDAAMIRRTTFYKHFRDKDDFFAFYIDNFRAEVLNFGETIPARSEAPSDPEEFKRECVLILNRLTDTLIANEPLVENILRSSMIGTMMNVICDGVADTLRERHRIDPTDTLSFANAAVEFTAGGVVRLLMSWWMMGEAASHADEFAENAWRLIATVMGEGPWIK</sequence>
<evidence type="ECO:0000313" key="4">
    <source>
        <dbReference type="EMBL" id="MBY4797856.1"/>
    </source>
</evidence>
<dbReference type="SUPFAM" id="SSF46689">
    <property type="entry name" value="Homeodomain-like"/>
    <property type="match status" value="1"/>
</dbReference>